<feature type="transmembrane region" description="Helical" evidence="1">
    <location>
        <begin position="133"/>
        <end position="153"/>
    </location>
</feature>
<organism evidence="2 3">
    <name type="scientific">Leucobacter massiliensis</name>
    <dbReference type="NCBI Taxonomy" id="1686285"/>
    <lineage>
        <taxon>Bacteria</taxon>
        <taxon>Bacillati</taxon>
        <taxon>Actinomycetota</taxon>
        <taxon>Actinomycetes</taxon>
        <taxon>Micrococcales</taxon>
        <taxon>Microbacteriaceae</taxon>
        <taxon>Leucobacter</taxon>
    </lineage>
</organism>
<dbReference type="AlphaFoldDB" id="A0A2S9QRE6"/>
<keyword evidence="1" id="KW-0472">Membrane</keyword>
<comment type="caution">
    <text evidence="2">The sequence shown here is derived from an EMBL/GenBank/DDBJ whole genome shotgun (WGS) entry which is preliminary data.</text>
</comment>
<keyword evidence="3" id="KW-1185">Reference proteome</keyword>
<dbReference type="OrthoDB" id="4966104at2"/>
<evidence type="ECO:0000256" key="1">
    <source>
        <dbReference type="SAM" id="Phobius"/>
    </source>
</evidence>
<feature type="transmembrane region" description="Helical" evidence="1">
    <location>
        <begin position="37"/>
        <end position="56"/>
    </location>
</feature>
<feature type="transmembrane region" description="Helical" evidence="1">
    <location>
        <begin position="7"/>
        <end position="25"/>
    </location>
</feature>
<keyword evidence="1" id="KW-0812">Transmembrane</keyword>
<evidence type="ECO:0000313" key="2">
    <source>
        <dbReference type="EMBL" id="PRI12161.1"/>
    </source>
</evidence>
<protein>
    <submittedName>
        <fullName evidence="2">Uncharacterized protein</fullName>
    </submittedName>
</protein>
<dbReference type="Proteomes" id="UP000238650">
    <property type="component" value="Unassembled WGS sequence"/>
</dbReference>
<evidence type="ECO:0000313" key="3">
    <source>
        <dbReference type="Proteomes" id="UP000238650"/>
    </source>
</evidence>
<reference evidence="2 3" key="1">
    <citation type="journal article" date="2017" name="New Microbes New Infect">
        <title>Genome sequence of 'Leucobacter massiliensis' sp. nov. isolated from human pharynx after travel to the 2014 Hajj.</title>
        <authorList>
            <person name="Leangapichart T."/>
            <person name="Gautret P."/>
            <person name="Nguyen T.T."/>
            <person name="Armstrong N."/>
            <person name="Rolain J.M."/>
        </authorList>
    </citation>
    <scope>NUCLEOTIDE SEQUENCE [LARGE SCALE GENOMIC DNA]</scope>
    <source>
        <strain evidence="2 3">122RC15</strain>
    </source>
</reference>
<gene>
    <name evidence="2" type="ORF">B4915_03660</name>
</gene>
<dbReference type="RefSeq" id="WP_105804472.1">
    <property type="nucleotide sequence ID" value="NZ_MWZD01000013.1"/>
</dbReference>
<name>A0A2S9QRE6_9MICO</name>
<proteinExistence type="predicted"/>
<sequence>MIIWKGWGIIPVLYALLAAVLHAFIGADLLHLPAARLGISLGVLLLLAAAATWFSGVAMNRTRPERAVELWAKERRQQLDTLVQSGQFFLGPGQPQPTSFEEAQRMSDELLAHEVAEASQAARNHHTLFFIPYQYVAFFTAACALLLIAQGTFGSAN</sequence>
<accession>A0A2S9QRE6</accession>
<dbReference type="EMBL" id="MWZD01000013">
    <property type="protein sequence ID" value="PRI12161.1"/>
    <property type="molecule type" value="Genomic_DNA"/>
</dbReference>
<keyword evidence="1" id="KW-1133">Transmembrane helix</keyword>